<dbReference type="PANTHER" id="PTHR32248:SF4">
    <property type="entry name" value="RNA POLYMERASE SIGMA-54 FACTOR"/>
    <property type="match status" value="1"/>
</dbReference>
<dbReference type="GO" id="GO:0001216">
    <property type="term" value="F:DNA-binding transcription activator activity"/>
    <property type="evidence" value="ECO:0007669"/>
    <property type="project" value="InterPro"/>
</dbReference>
<evidence type="ECO:0000256" key="4">
    <source>
        <dbReference type="ARBA" id="ARBA00022695"/>
    </source>
</evidence>
<keyword evidence="8" id="KW-0804">Transcription</keyword>
<keyword evidence="7" id="KW-0238">DNA-binding</keyword>
<dbReference type="AlphaFoldDB" id="A0A2H0LLR2"/>
<dbReference type="GO" id="GO:0006352">
    <property type="term" value="P:DNA-templated transcription initiation"/>
    <property type="evidence" value="ECO:0007669"/>
    <property type="project" value="InterPro"/>
</dbReference>
<evidence type="ECO:0000256" key="8">
    <source>
        <dbReference type="ARBA" id="ARBA00023163"/>
    </source>
</evidence>
<comment type="caution">
    <text evidence="12">The sequence shown here is derived from an EMBL/GenBank/DDBJ whole genome shotgun (WGS) entry which is preliminary data.</text>
</comment>
<proteinExistence type="inferred from homology"/>
<dbReference type="NCBIfam" id="TIGR02395">
    <property type="entry name" value="rpoN_sigma"/>
    <property type="match status" value="1"/>
</dbReference>
<dbReference type="InterPro" id="IPR007634">
    <property type="entry name" value="RNA_pol_sigma_54_DNA-bd"/>
</dbReference>
<dbReference type="Gene3D" id="1.10.10.1330">
    <property type="entry name" value="RNA polymerase sigma-54 factor, core-binding domain"/>
    <property type="match status" value="1"/>
</dbReference>
<protein>
    <submittedName>
        <fullName evidence="12">RNA polymerase sigma-54 factor</fullName>
    </submittedName>
</protein>
<name>A0A2H0LLR2_9BACT</name>
<keyword evidence="4" id="KW-0548">Nucleotidyltransferase</keyword>
<evidence type="ECO:0000313" key="12">
    <source>
        <dbReference type="EMBL" id="PIQ85353.1"/>
    </source>
</evidence>
<dbReference type="InterPro" id="IPR007046">
    <property type="entry name" value="RNA_pol_sigma_54_core-bd"/>
</dbReference>
<dbReference type="EMBL" id="PCVY01000068">
    <property type="protein sequence ID" value="PIQ85353.1"/>
    <property type="molecule type" value="Genomic_DNA"/>
</dbReference>
<dbReference type="GO" id="GO:0000428">
    <property type="term" value="C:DNA-directed RNA polymerase complex"/>
    <property type="evidence" value="ECO:0007669"/>
    <property type="project" value="UniProtKB-KW"/>
</dbReference>
<dbReference type="PANTHER" id="PTHR32248">
    <property type="entry name" value="RNA POLYMERASE SIGMA-54 FACTOR"/>
    <property type="match status" value="1"/>
</dbReference>
<keyword evidence="6" id="KW-0731">Sigma factor</keyword>
<feature type="domain" description="RNA polymerase sigma factor 54 DNA-binding" evidence="10">
    <location>
        <begin position="327"/>
        <end position="484"/>
    </location>
</feature>
<feature type="compositionally biased region" description="Acidic residues" evidence="9">
    <location>
        <begin position="50"/>
        <end position="70"/>
    </location>
</feature>
<comment type="similarity">
    <text evidence="1">Belongs to the sigma-54 factor family.</text>
</comment>
<gene>
    <name evidence="12" type="primary">rpoN</name>
    <name evidence="12" type="ORF">COV74_09130</name>
</gene>
<evidence type="ECO:0000259" key="11">
    <source>
        <dbReference type="Pfam" id="PF04963"/>
    </source>
</evidence>
<dbReference type="PROSITE" id="PS50044">
    <property type="entry name" value="SIGMA54_3"/>
    <property type="match status" value="1"/>
</dbReference>
<evidence type="ECO:0000256" key="9">
    <source>
        <dbReference type="SAM" id="MobiDB-lite"/>
    </source>
</evidence>
<organism evidence="12 13">
    <name type="scientific">Candidatus Abzuiibacterium crystallinum</name>
    <dbReference type="NCBI Taxonomy" id="1974748"/>
    <lineage>
        <taxon>Bacteria</taxon>
        <taxon>Pseudomonadati</taxon>
        <taxon>Candidatus Omnitrophota</taxon>
        <taxon>Candidatus Abzuiibacterium</taxon>
    </lineage>
</organism>
<keyword evidence="3" id="KW-0808">Transferase</keyword>
<feature type="domain" description="RNA polymerase sigma factor 54 core-binding" evidence="11">
    <location>
        <begin position="121"/>
        <end position="312"/>
    </location>
</feature>
<dbReference type="Gene3D" id="1.10.10.60">
    <property type="entry name" value="Homeodomain-like"/>
    <property type="match status" value="1"/>
</dbReference>
<accession>A0A2H0LLR2</accession>
<dbReference type="Pfam" id="PF04963">
    <property type="entry name" value="Sigma54_CBD"/>
    <property type="match status" value="1"/>
</dbReference>
<evidence type="ECO:0000256" key="1">
    <source>
        <dbReference type="ARBA" id="ARBA00008798"/>
    </source>
</evidence>
<dbReference type="Pfam" id="PF00309">
    <property type="entry name" value="Sigma54_AID"/>
    <property type="match status" value="1"/>
</dbReference>
<dbReference type="InterPro" id="IPR000394">
    <property type="entry name" value="RNA_pol_sigma_54"/>
</dbReference>
<dbReference type="PIRSF" id="PIRSF000774">
    <property type="entry name" value="RpoN"/>
    <property type="match status" value="1"/>
</dbReference>
<evidence type="ECO:0000259" key="10">
    <source>
        <dbReference type="Pfam" id="PF04552"/>
    </source>
</evidence>
<feature type="region of interest" description="Disordered" evidence="9">
    <location>
        <begin position="47"/>
        <end position="83"/>
    </location>
</feature>
<evidence type="ECO:0000313" key="13">
    <source>
        <dbReference type="Proteomes" id="UP000230859"/>
    </source>
</evidence>
<dbReference type="Pfam" id="PF04552">
    <property type="entry name" value="Sigma54_DBD"/>
    <property type="match status" value="1"/>
</dbReference>
<dbReference type="PROSITE" id="PS00717">
    <property type="entry name" value="SIGMA54_1"/>
    <property type="match status" value="1"/>
</dbReference>
<dbReference type="GO" id="GO:0016779">
    <property type="term" value="F:nucleotidyltransferase activity"/>
    <property type="evidence" value="ECO:0007669"/>
    <property type="project" value="UniProtKB-KW"/>
</dbReference>
<evidence type="ECO:0000256" key="2">
    <source>
        <dbReference type="ARBA" id="ARBA00022478"/>
    </source>
</evidence>
<evidence type="ECO:0000256" key="5">
    <source>
        <dbReference type="ARBA" id="ARBA00023015"/>
    </source>
</evidence>
<dbReference type="GO" id="GO:0003677">
    <property type="term" value="F:DNA binding"/>
    <property type="evidence" value="ECO:0007669"/>
    <property type="project" value="UniProtKB-KW"/>
</dbReference>
<evidence type="ECO:0000256" key="7">
    <source>
        <dbReference type="ARBA" id="ARBA00023125"/>
    </source>
</evidence>
<dbReference type="GO" id="GO:0016987">
    <property type="term" value="F:sigma factor activity"/>
    <property type="evidence" value="ECO:0007669"/>
    <property type="project" value="UniProtKB-KW"/>
</dbReference>
<sequence length="486" mass="55592">MEHKLIQNQSQQLILSPQLKQYLKLLQLPLIDLQQSIEEELSQNPVLEETLSEPEEASELSVDDSIDDGESKDSAQSSDGELDRTLNELNDLDNDYRSNFNSQNDFSGESTAQLDKKKRYMESLLTNQNTLAQYLEWQLNLHSLTEQERVIAQEIIGNINDDGYFASSVEEISETTKTKVEEVEKVLKRLQTMDPPGVGGRNLSEVLLIQLKRQNSTPLAQKIVTDHLGLLQRKQIDQLAHALLTPKENVINALKVISKLEPKPGRVFYHDEPISVIPDIILIPNENDEEEASYHIEINHERIPELRINQKYRKLIRQKDIDAKTKAFLKEKIQAALLYIRALGERKSTLRQIAEQLVDYQKEFLKHGFSHLKPLRLKDVAEKLGIHESTISRAISGKYMTCPQGTIPLKNFFSNSVASTDGESQSQKSIMERIKQLIDEEDKKHPLSDAALVEQLKSEGIPIARRTAAKYRELLKILPTHLRKFR</sequence>
<dbReference type="PRINTS" id="PR00045">
    <property type="entry name" value="SIGMA54FCT"/>
</dbReference>
<reference evidence="12 13" key="1">
    <citation type="submission" date="2017-09" db="EMBL/GenBank/DDBJ databases">
        <title>Depth-based differentiation of microbial function through sediment-hosted aquifers and enrichment of novel symbionts in the deep terrestrial subsurface.</title>
        <authorList>
            <person name="Probst A.J."/>
            <person name="Ladd B."/>
            <person name="Jarett J.K."/>
            <person name="Geller-Mcgrath D.E."/>
            <person name="Sieber C.M."/>
            <person name="Emerson J.B."/>
            <person name="Anantharaman K."/>
            <person name="Thomas B.C."/>
            <person name="Malmstrom R."/>
            <person name="Stieglmeier M."/>
            <person name="Klingl A."/>
            <person name="Woyke T."/>
            <person name="Ryan C.M."/>
            <person name="Banfield J.F."/>
        </authorList>
    </citation>
    <scope>NUCLEOTIDE SEQUENCE [LARGE SCALE GENOMIC DNA]</scope>
    <source>
        <strain evidence="12">CG11_big_fil_rev_8_21_14_0_20_45_26</strain>
    </source>
</reference>
<keyword evidence="2" id="KW-0240">DNA-directed RNA polymerase</keyword>
<keyword evidence="5" id="KW-0805">Transcription regulation</keyword>
<dbReference type="InterPro" id="IPR038709">
    <property type="entry name" value="RpoN_core-bd_sf"/>
</dbReference>
<dbReference type="Proteomes" id="UP000230859">
    <property type="component" value="Unassembled WGS sequence"/>
</dbReference>
<evidence type="ECO:0000256" key="6">
    <source>
        <dbReference type="ARBA" id="ARBA00023082"/>
    </source>
</evidence>
<evidence type="ECO:0000256" key="3">
    <source>
        <dbReference type="ARBA" id="ARBA00022679"/>
    </source>
</evidence>